<evidence type="ECO:0000313" key="3">
    <source>
        <dbReference type="Proteomes" id="UP001318860"/>
    </source>
</evidence>
<proteinExistence type="predicted"/>
<dbReference type="EMBL" id="JABTTQ020000633">
    <property type="protein sequence ID" value="KAK6138811.1"/>
    <property type="molecule type" value="Genomic_DNA"/>
</dbReference>
<feature type="domain" description="FAR1" evidence="1">
    <location>
        <begin position="49"/>
        <end position="134"/>
    </location>
</feature>
<comment type="caution">
    <text evidence="2">The sequence shown here is derived from an EMBL/GenBank/DDBJ whole genome shotgun (WGS) entry which is preliminary data.</text>
</comment>
<gene>
    <name evidence="2" type="ORF">DH2020_027446</name>
</gene>
<dbReference type="Proteomes" id="UP001318860">
    <property type="component" value="Unassembled WGS sequence"/>
</dbReference>
<accession>A0ABR0VWY9</accession>
<organism evidence="2 3">
    <name type="scientific">Rehmannia glutinosa</name>
    <name type="common">Chinese foxglove</name>
    <dbReference type="NCBI Taxonomy" id="99300"/>
    <lineage>
        <taxon>Eukaryota</taxon>
        <taxon>Viridiplantae</taxon>
        <taxon>Streptophyta</taxon>
        <taxon>Embryophyta</taxon>
        <taxon>Tracheophyta</taxon>
        <taxon>Spermatophyta</taxon>
        <taxon>Magnoliopsida</taxon>
        <taxon>eudicotyledons</taxon>
        <taxon>Gunneridae</taxon>
        <taxon>Pentapetalae</taxon>
        <taxon>asterids</taxon>
        <taxon>lamiids</taxon>
        <taxon>Lamiales</taxon>
        <taxon>Orobanchaceae</taxon>
        <taxon>Rehmannieae</taxon>
        <taxon>Rehmannia</taxon>
    </lineage>
</organism>
<evidence type="ECO:0000313" key="2">
    <source>
        <dbReference type="EMBL" id="KAK6138811.1"/>
    </source>
</evidence>
<evidence type="ECO:0000259" key="1">
    <source>
        <dbReference type="Pfam" id="PF03101"/>
    </source>
</evidence>
<dbReference type="PANTHER" id="PTHR46328">
    <property type="entry name" value="FAR-RED IMPAIRED RESPONSIVE (FAR1) FAMILY PROTEIN-RELATED"/>
    <property type="match status" value="1"/>
</dbReference>
<keyword evidence="3" id="KW-1185">Reference proteome</keyword>
<name>A0ABR0VWY9_REHGL</name>
<protein>
    <recommendedName>
        <fullName evidence="1">FAR1 domain-containing protein</fullName>
    </recommendedName>
</protein>
<dbReference type="Pfam" id="PF03101">
    <property type="entry name" value="FAR1"/>
    <property type="match status" value="1"/>
</dbReference>
<sequence length="138" mass="15711">MDIIAMDIIGRCEIRRDTKGGKRNSLLVAYVRGPYEGMVFDSEAAARAYYNEYVGRASFLTHILSSRKSERDGSILSRGIGCRNILSSQKSGNISNEFGEKRRDGFIVMLLVKRERGGRWIVRKFVRDHNHPLVGFKN</sequence>
<dbReference type="PANTHER" id="PTHR46328:SF8">
    <property type="entry name" value="PROTEIN FAR1-RELATED SEQUENCE 2-LIKE"/>
    <property type="match status" value="1"/>
</dbReference>
<reference evidence="2 3" key="1">
    <citation type="journal article" date="2021" name="Comput. Struct. Biotechnol. J.">
        <title>De novo genome assembly of the potent medicinal plant Rehmannia glutinosa using nanopore technology.</title>
        <authorList>
            <person name="Ma L."/>
            <person name="Dong C."/>
            <person name="Song C."/>
            <person name="Wang X."/>
            <person name="Zheng X."/>
            <person name="Niu Y."/>
            <person name="Chen S."/>
            <person name="Feng W."/>
        </authorList>
    </citation>
    <scope>NUCLEOTIDE SEQUENCE [LARGE SCALE GENOMIC DNA]</scope>
    <source>
        <strain evidence="2">DH-2019</strain>
    </source>
</reference>
<dbReference type="InterPro" id="IPR004330">
    <property type="entry name" value="FAR1_DNA_bnd_dom"/>
</dbReference>